<reference evidence="2" key="1">
    <citation type="submission" date="2018-09" db="EMBL/GenBank/DDBJ databases">
        <authorList>
            <person name="Livingstone P.G."/>
            <person name="Whitworth D.E."/>
        </authorList>
    </citation>
    <scope>NUCLEOTIDE SEQUENCE [LARGE SCALE GENOMIC DNA]</scope>
    <source>
        <strain evidence="2">AB047A</strain>
    </source>
</reference>
<keyword evidence="2" id="KW-1185">Reference proteome</keyword>
<sequence length="150" mass="15819">MFVVGSACGGGTEDTQAGEPLGTVQAEVATLEYNVAGGNCDSFDFVTFGQDGSGQWGQGAFNKQYDSFCVMDDRSDGKRVGIHWRLGDDSRRGLCVFTGGANGSGKCDKDLPEGKRLELRIGRCDGSVSACDTPSAGWSWEPWGSTTTSP</sequence>
<gene>
    <name evidence="1" type="ORF">D7X96_03205</name>
</gene>
<proteinExistence type="predicted"/>
<dbReference type="EMBL" id="RAWM01000005">
    <property type="protein sequence ID" value="RKH73073.1"/>
    <property type="molecule type" value="Genomic_DNA"/>
</dbReference>
<evidence type="ECO:0000313" key="2">
    <source>
        <dbReference type="Proteomes" id="UP000282656"/>
    </source>
</evidence>
<protein>
    <submittedName>
        <fullName evidence="1">Uncharacterized protein</fullName>
    </submittedName>
</protein>
<name>A0A3A8QWL4_9BACT</name>
<accession>A0A3A8QWL4</accession>
<dbReference type="AlphaFoldDB" id="A0A3A8QWL4"/>
<dbReference type="Proteomes" id="UP000282656">
    <property type="component" value="Unassembled WGS sequence"/>
</dbReference>
<evidence type="ECO:0000313" key="1">
    <source>
        <dbReference type="EMBL" id="RKH73073.1"/>
    </source>
</evidence>
<comment type="caution">
    <text evidence="1">The sequence shown here is derived from an EMBL/GenBank/DDBJ whole genome shotgun (WGS) entry which is preliminary data.</text>
</comment>
<organism evidence="1 2">
    <name type="scientific">Corallococcus interemptor</name>
    <dbReference type="NCBI Taxonomy" id="2316720"/>
    <lineage>
        <taxon>Bacteria</taxon>
        <taxon>Pseudomonadati</taxon>
        <taxon>Myxococcota</taxon>
        <taxon>Myxococcia</taxon>
        <taxon>Myxococcales</taxon>
        <taxon>Cystobacterineae</taxon>
        <taxon>Myxococcaceae</taxon>
        <taxon>Corallococcus</taxon>
    </lineage>
</organism>